<dbReference type="InterPro" id="IPR036615">
    <property type="entry name" value="Mur_ligase_C_dom_sf"/>
</dbReference>
<protein>
    <recommendedName>
        <fullName evidence="7">Dihydrofolate synthetase</fullName>
        <ecNumber evidence="7">6.3.2.12</ecNumber>
    </recommendedName>
</protein>
<dbReference type="Gene3D" id="3.90.190.20">
    <property type="entry name" value="Mur ligase, C-terminal domain"/>
    <property type="match status" value="1"/>
</dbReference>
<sequence length="461" mass="52591">MPIDLSLQRVVKLLGKLGNPHLSNFFTIHIAGTNGKGSVCSYLSSILKENKFRIGKFTSPFLINRYDCISINNEPVNEIFFLEIEKTINRINLECNIRATEFEILTVIAFKIFELKKINFAILEVGLGGKLDATNNSDNGYELVNGGVILTGITKIDYDHENILGKTLSEISEQKAGIIKEKVKCVLDGSNKEEVIKKVREISESQGSKLYITNNDNGDRMEDTVIKTENFGEIPFKITPLLGRYQYQNLSISLKIIDLLYPYISRLRFGNGFTSDCKIKREQIIEGIKKVKWPARLQTLDLCINKEGERMRVLVDGAHNGSAAVELGQFIDKQYRQKGKKIVFVMSVTNSKKIESLVMPLFQREDRVFLTRFDYKDGVDQMPWISSYKCSVLKQKIERVYKKKGAVIPEMAVEENLEKLLEQMQWDREREVVVVCGSLYLASALFRIHLEHCSDGTKDIF</sequence>
<evidence type="ECO:0000256" key="1">
    <source>
        <dbReference type="ARBA" id="ARBA00008276"/>
    </source>
</evidence>
<evidence type="ECO:0000256" key="4">
    <source>
        <dbReference type="ARBA" id="ARBA00022741"/>
    </source>
</evidence>
<keyword evidence="6" id="KW-0460">Magnesium</keyword>
<keyword evidence="2 7" id="KW-0436">Ligase</keyword>
<dbReference type="PROSITE" id="PS01011">
    <property type="entry name" value="FOLYLPOLYGLU_SYNT_1"/>
    <property type="match status" value="1"/>
</dbReference>
<dbReference type="GO" id="GO:0046872">
    <property type="term" value="F:metal ion binding"/>
    <property type="evidence" value="ECO:0007669"/>
    <property type="project" value="UniProtKB-KW"/>
</dbReference>
<dbReference type="GO" id="GO:0005739">
    <property type="term" value="C:mitochondrion"/>
    <property type="evidence" value="ECO:0007669"/>
    <property type="project" value="TreeGrafter"/>
</dbReference>
<evidence type="ECO:0000256" key="3">
    <source>
        <dbReference type="ARBA" id="ARBA00022723"/>
    </source>
</evidence>
<gene>
    <name evidence="8" type="ORF">ASCRUDRAFT_50946</name>
</gene>
<accession>A0A1D2V9V8</accession>
<dbReference type="GO" id="GO:0005829">
    <property type="term" value="C:cytosol"/>
    <property type="evidence" value="ECO:0007669"/>
    <property type="project" value="TreeGrafter"/>
</dbReference>
<dbReference type="STRING" id="1344418.A0A1D2V9V8"/>
<dbReference type="EMBL" id="KV454492">
    <property type="protein sequence ID" value="ODV58418.1"/>
    <property type="molecule type" value="Genomic_DNA"/>
</dbReference>
<keyword evidence="4 7" id="KW-0547">Nucleotide-binding</keyword>
<dbReference type="EC" id="6.3.2.12" evidence="7"/>
<dbReference type="AlphaFoldDB" id="A0A1D2V9V8"/>
<keyword evidence="3" id="KW-0479">Metal-binding</keyword>
<evidence type="ECO:0000256" key="2">
    <source>
        <dbReference type="ARBA" id="ARBA00022598"/>
    </source>
</evidence>
<dbReference type="FunCoup" id="A0A1D2V9V8">
    <property type="interactions" value="193"/>
</dbReference>
<dbReference type="Gene3D" id="3.40.1190.10">
    <property type="entry name" value="Mur-like, catalytic domain"/>
    <property type="match status" value="1"/>
</dbReference>
<dbReference type="InParanoid" id="A0A1D2V9V8"/>
<proteinExistence type="inferred from homology"/>
<name>A0A1D2V9V8_9ASCO</name>
<evidence type="ECO:0000256" key="6">
    <source>
        <dbReference type="ARBA" id="ARBA00022842"/>
    </source>
</evidence>
<comment type="catalytic activity">
    <reaction evidence="7">
        <text>7,8-dihydropteroate + L-glutamate + ATP = 7,8-dihydrofolate + ADP + phosphate + H(+)</text>
        <dbReference type="Rhea" id="RHEA:23584"/>
        <dbReference type="ChEBI" id="CHEBI:15378"/>
        <dbReference type="ChEBI" id="CHEBI:17839"/>
        <dbReference type="ChEBI" id="CHEBI:29985"/>
        <dbReference type="ChEBI" id="CHEBI:30616"/>
        <dbReference type="ChEBI" id="CHEBI:43474"/>
        <dbReference type="ChEBI" id="CHEBI:57451"/>
        <dbReference type="ChEBI" id="CHEBI:456216"/>
        <dbReference type="EC" id="6.3.2.12"/>
    </reaction>
</comment>
<reference evidence="9" key="1">
    <citation type="submission" date="2016-05" db="EMBL/GenBank/DDBJ databases">
        <title>Comparative genomics of biotechnologically important yeasts.</title>
        <authorList>
            <consortium name="DOE Joint Genome Institute"/>
            <person name="Riley R."/>
            <person name="Haridas S."/>
            <person name="Wolfe K.H."/>
            <person name="Lopes M.R."/>
            <person name="Hittinger C.T."/>
            <person name="Goker M."/>
            <person name="Salamov A."/>
            <person name="Wisecaver J."/>
            <person name="Long T.M."/>
            <person name="Aerts A.L."/>
            <person name="Barry K."/>
            <person name="Choi C."/>
            <person name="Clum A."/>
            <person name="Coughlan A.Y."/>
            <person name="Deshpande S."/>
            <person name="Douglass A.P."/>
            <person name="Hanson S.J."/>
            <person name="Klenk H.-P."/>
            <person name="Labutti K."/>
            <person name="Lapidus A."/>
            <person name="Lindquist E."/>
            <person name="Lipzen A."/>
            <person name="Meier-Kolthoff J.P."/>
            <person name="Ohm R.A."/>
            <person name="Otillar R.P."/>
            <person name="Pangilinan J."/>
            <person name="Peng Y."/>
            <person name="Rokas A."/>
            <person name="Rosa C.A."/>
            <person name="Scheuner C."/>
            <person name="Sibirny A.A."/>
            <person name="Slot J.C."/>
            <person name="Stielow J.B."/>
            <person name="Sun H."/>
            <person name="Kurtzman C.P."/>
            <person name="Blackwell M."/>
            <person name="Grigoriev I.V."/>
            <person name="Jeffries T.W."/>
        </authorList>
    </citation>
    <scope>NUCLEOTIDE SEQUENCE [LARGE SCALE GENOMIC DNA]</scope>
    <source>
        <strain evidence="9">DSM 1968</strain>
    </source>
</reference>
<dbReference type="GO" id="GO:0006730">
    <property type="term" value="P:one-carbon metabolic process"/>
    <property type="evidence" value="ECO:0007669"/>
    <property type="project" value="UniProtKB-KW"/>
</dbReference>
<dbReference type="SUPFAM" id="SSF53623">
    <property type="entry name" value="MurD-like peptide ligases, catalytic domain"/>
    <property type="match status" value="1"/>
</dbReference>
<evidence type="ECO:0000313" key="8">
    <source>
        <dbReference type="EMBL" id="ODV58418.1"/>
    </source>
</evidence>
<dbReference type="GeneID" id="30964719"/>
<evidence type="ECO:0000256" key="5">
    <source>
        <dbReference type="ARBA" id="ARBA00022840"/>
    </source>
</evidence>
<dbReference type="UniPathway" id="UPA00850"/>
<dbReference type="GO" id="GO:0005524">
    <property type="term" value="F:ATP binding"/>
    <property type="evidence" value="ECO:0007669"/>
    <property type="project" value="UniProtKB-KW"/>
</dbReference>
<comment type="similarity">
    <text evidence="1 7">Belongs to the folylpolyglutamate synthase family.</text>
</comment>
<dbReference type="OrthoDB" id="5212574at2759"/>
<dbReference type="Proteomes" id="UP000095038">
    <property type="component" value="Unassembled WGS sequence"/>
</dbReference>
<keyword evidence="5 7" id="KW-0067">ATP-binding</keyword>
<dbReference type="PANTHER" id="PTHR11136">
    <property type="entry name" value="FOLYLPOLYGLUTAMATE SYNTHASE-RELATED"/>
    <property type="match status" value="1"/>
</dbReference>
<keyword evidence="7" id="KW-0554">One-carbon metabolism</keyword>
<dbReference type="InterPro" id="IPR001645">
    <property type="entry name" value="Folylpolyglutamate_synth"/>
</dbReference>
<comment type="pathway">
    <text evidence="7">Cofactor biosynthesis; tetrahydrofolylpolyglutamate biosynthesis.</text>
</comment>
<evidence type="ECO:0000313" key="9">
    <source>
        <dbReference type="Proteomes" id="UP000095038"/>
    </source>
</evidence>
<dbReference type="InterPro" id="IPR018109">
    <property type="entry name" value="Folylpolyglutamate_synth_CS"/>
</dbReference>
<evidence type="ECO:0000256" key="7">
    <source>
        <dbReference type="PIRNR" id="PIRNR001563"/>
    </source>
</evidence>
<dbReference type="SUPFAM" id="SSF53244">
    <property type="entry name" value="MurD-like peptide ligases, peptide-binding domain"/>
    <property type="match status" value="1"/>
</dbReference>
<dbReference type="PIRSF" id="PIRSF001563">
    <property type="entry name" value="Folylpolyglu_synth"/>
    <property type="match status" value="1"/>
</dbReference>
<dbReference type="GO" id="GO:0008841">
    <property type="term" value="F:dihydrofolate synthase activity"/>
    <property type="evidence" value="ECO:0007669"/>
    <property type="project" value="UniProtKB-EC"/>
</dbReference>
<dbReference type="PANTHER" id="PTHR11136:SF0">
    <property type="entry name" value="DIHYDROFOLATE SYNTHETASE-RELATED"/>
    <property type="match status" value="1"/>
</dbReference>
<organism evidence="8 9">
    <name type="scientific">Ascoidea rubescens DSM 1968</name>
    <dbReference type="NCBI Taxonomy" id="1344418"/>
    <lineage>
        <taxon>Eukaryota</taxon>
        <taxon>Fungi</taxon>
        <taxon>Dikarya</taxon>
        <taxon>Ascomycota</taxon>
        <taxon>Saccharomycotina</taxon>
        <taxon>Saccharomycetes</taxon>
        <taxon>Ascoideaceae</taxon>
        <taxon>Ascoidea</taxon>
    </lineage>
</organism>
<dbReference type="RefSeq" id="XP_020044725.1">
    <property type="nucleotide sequence ID" value="XM_020191083.1"/>
</dbReference>
<dbReference type="InterPro" id="IPR036565">
    <property type="entry name" value="Mur-like_cat_sf"/>
</dbReference>
<dbReference type="GO" id="GO:0004326">
    <property type="term" value="F:tetrahydrofolylpolyglutamate synthase activity"/>
    <property type="evidence" value="ECO:0007669"/>
    <property type="project" value="InterPro"/>
</dbReference>
<keyword evidence="9" id="KW-1185">Reference proteome</keyword>
<dbReference type="NCBIfam" id="TIGR01499">
    <property type="entry name" value="folC"/>
    <property type="match status" value="1"/>
</dbReference>